<feature type="domain" description="HTH cro/C1-type" evidence="1">
    <location>
        <begin position="10"/>
        <end position="64"/>
    </location>
</feature>
<comment type="caution">
    <text evidence="2">The sequence shown here is derived from an EMBL/GenBank/DDBJ whole genome shotgun (WGS) entry which is preliminary data.</text>
</comment>
<sequence length="103" mass="11860">MYEREFSRRLSELRLQKGVSARDMSLSLGQNSGYINHIENRQALPSMAVFFNICEYFNLTPEQFFNMNCQQPSLITEITEDLNHLTPEQLHCLAVIVHGIAAK</sequence>
<gene>
    <name evidence="2" type="ORF">H8S37_17030</name>
</gene>
<dbReference type="EMBL" id="JACOPF010000006">
    <property type="protein sequence ID" value="MBC5690618.1"/>
    <property type="molecule type" value="Genomic_DNA"/>
</dbReference>
<dbReference type="Gene3D" id="1.10.260.40">
    <property type="entry name" value="lambda repressor-like DNA-binding domains"/>
    <property type="match status" value="1"/>
</dbReference>
<dbReference type="Proteomes" id="UP000652477">
    <property type="component" value="Unassembled WGS sequence"/>
</dbReference>
<dbReference type="Pfam" id="PF12844">
    <property type="entry name" value="HTH_19"/>
    <property type="match status" value="1"/>
</dbReference>
<dbReference type="SUPFAM" id="SSF47413">
    <property type="entry name" value="lambda repressor-like DNA-binding domains"/>
    <property type="match status" value="1"/>
</dbReference>
<dbReference type="CDD" id="cd00093">
    <property type="entry name" value="HTH_XRE"/>
    <property type="match status" value="1"/>
</dbReference>
<accession>A0A923RSB2</accession>
<evidence type="ECO:0000313" key="3">
    <source>
        <dbReference type="Proteomes" id="UP000652477"/>
    </source>
</evidence>
<dbReference type="SMART" id="SM00530">
    <property type="entry name" value="HTH_XRE"/>
    <property type="match status" value="1"/>
</dbReference>
<dbReference type="RefSeq" id="WP_186877269.1">
    <property type="nucleotide sequence ID" value="NZ_JACOPF010000006.1"/>
</dbReference>
<keyword evidence="3" id="KW-1185">Reference proteome</keyword>
<dbReference type="PROSITE" id="PS50943">
    <property type="entry name" value="HTH_CROC1"/>
    <property type="match status" value="1"/>
</dbReference>
<dbReference type="GO" id="GO:0003677">
    <property type="term" value="F:DNA binding"/>
    <property type="evidence" value="ECO:0007669"/>
    <property type="project" value="InterPro"/>
</dbReference>
<dbReference type="AlphaFoldDB" id="A0A923RSB2"/>
<dbReference type="InterPro" id="IPR010982">
    <property type="entry name" value="Lambda_DNA-bd_dom_sf"/>
</dbReference>
<proteinExistence type="predicted"/>
<protein>
    <submittedName>
        <fullName evidence="2">Helix-turn-helix transcriptional regulator</fullName>
    </submittedName>
</protein>
<dbReference type="InterPro" id="IPR001387">
    <property type="entry name" value="Cro/C1-type_HTH"/>
</dbReference>
<evidence type="ECO:0000259" key="1">
    <source>
        <dbReference type="PROSITE" id="PS50943"/>
    </source>
</evidence>
<organism evidence="2 3">
    <name type="scientific">Mediterraneibacter hominis</name>
    <dbReference type="NCBI Taxonomy" id="2763054"/>
    <lineage>
        <taxon>Bacteria</taxon>
        <taxon>Bacillati</taxon>
        <taxon>Bacillota</taxon>
        <taxon>Clostridia</taxon>
        <taxon>Lachnospirales</taxon>
        <taxon>Lachnospiraceae</taxon>
        <taxon>Mediterraneibacter</taxon>
    </lineage>
</organism>
<reference evidence="2" key="1">
    <citation type="submission" date="2020-08" db="EMBL/GenBank/DDBJ databases">
        <title>Genome public.</title>
        <authorList>
            <person name="Liu C."/>
            <person name="Sun Q."/>
        </authorList>
    </citation>
    <scope>NUCLEOTIDE SEQUENCE</scope>
    <source>
        <strain evidence="2">NSJ-55</strain>
    </source>
</reference>
<evidence type="ECO:0000313" key="2">
    <source>
        <dbReference type="EMBL" id="MBC5690618.1"/>
    </source>
</evidence>
<name>A0A923RSB2_9FIRM</name>